<evidence type="ECO:0000256" key="1">
    <source>
        <dbReference type="ARBA" id="ARBA00005709"/>
    </source>
</evidence>
<comment type="subcellular location">
    <subcellularLocation>
        <location evidence="4">Secreted</location>
    </subcellularLocation>
    <subcellularLocation>
        <location evidence="4">Bacterial flagellum</location>
    </subcellularLocation>
</comment>
<comment type="caution">
    <text evidence="7">The sequence shown here is derived from an EMBL/GenBank/DDBJ whole genome shotgun (WGS) entry which is preliminary data.</text>
</comment>
<keyword evidence="8" id="KW-1185">Reference proteome</keyword>
<dbReference type="InterPro" id="IPR001492">
    <property type="entry name" value="Flagellin"/>
</dbReference>
<keyword evidence="7" id="KW-0966">Cell projection</keyword>
<evidence type="ECO:0000313" key="7">
    <source>
        <dbReference type="EMBL" id="MBM6401473.1"/>
    </source>
</evidence>
<evidence type="ECO:0000256" key="4">
    <source>
        <dbReference type="RuleBase" id="RU362073"/>
    </source>
</evidence>
<keyword evidence="7" id="KW-0969">Cilium</keyword>
<sequence length="275" mass="28402">MGLQVNTNVAALNTYRHLSSTQSSMNTSLERLSSGLRINRAADDAAGLAISEKLRAQTNGLGQASSNAQDAISLVQTAEGALNETHSILQRMRQLAVQSSNDTNTADDRAAIQKEVTALNDELDRIATTTQFNGQNLLDGTGGTAGSFTFQVGANSGQTVTVAFAKADTTTLGTTGADVSTQAGAASALTSIDAAIKTVSGNRADLGAVQNRLQHTINSLSVAAENAAAAESRIRDTDMAKEMSSFSRSQILSQAGVSMLAQANSAPQSVLKLLG</sequence>
<dbReference type="Gene3D" id="6.10.10.10">
    <property type="entry name" value="Flagellar export chaperone, C-terminal domain"/>
    <property type="match status" value="1"/>
</dbReference>
<evidence type="ECO:0000313" key="8">
    <source>
        <dbReference type="Proteomes" id="UP001430172"/>
    </source>
</evidence>
<accession>A0ABS2CPW7</accession>
<comment type="function">
    <text evidence="4">Flagellin is the subunit protein which polymerizes to form the filaments of bacterial flagella.</text>
</comment>
<dbReference type="InterPro" id="IPR046358">
    <property type="entry name" value="Flagellin_C"/>
</dbReference>
<evidence type="ECO:0000256" key="3">
    <source>
        <dbReference type="ARBA" id="ARBA00023143"/>
    </source>
</evidence>
<dbReference type="Pfam" id="PF00700">
    <property type="entry name" value="Flagellin_C"/>
    <property type="match status" value="1"/>
</dbReference>
<dbReference type="InterPro" id="IPR042187">
    <property type="entry name" value="Flagellin_C_sub2"/>
</dbReference>
<dbReference type="SUPFAM" id="SSF64518">
    <property type="entry name" value="Phase 1 flagellin"/>
    <property type="match status" value="1"/>
</dbReference>
<protein>
    <recommendedName>
        <fullName evidence="2 4">Flagellin</fullName>
    </recommendedName>
</protein>
<comment type="similarity">
    <text evidence="1 4">Belongs to the bacterial flagellin family.</text>
</comment>
<evidence type="ECO:0000259" key="6">
    <source>
        <dbReference type="Pfam" id="PF00700"/>
    </source>
</evidence>
<evidence type="ECO:0000256" key="2">
    <source>
        <dbReference type="ARBA" id="ARBA00020110"/>
    </source>
</evidence>
<dbReference type="EMBL" id="JAFDVD010000015">
    <property type="protein sequence ID" value="MBM6401473.1"/>
    <property type="molecule type" value="Genomic_DNA"/>
</dbReference>
<dbReference type="Gene3D" id="1.20.1330.10">
    <property type="entry name" value="f41 fragment of flagellin, N-terminal domain"/>
    <property type="match status" value="1"/>
</dbReference>
<dbReference type="PANTHER" id="PTHR42792:SF2">
    <property type="entry name" value="FLAGELLIN"/>
    <property type="match status" value="1"/>
</dbReference>
<evidence type="ECO:0000259" key="5">
    <source>
        <dbReference type="Pfam" id="PF00669"/>
    </source>
</evidence>
<dbReference type="RefSeq" id="WP_204131942.1">
    <property type="nucleotide sequence ID" value="NZ_JAFDVD010000015.1"/>
</dbReference>
<dbReference type="PANTHER" id="PTHR42792">
    <property type="entry name" value="FLAGELLIN"/>
    <property type="match status" value="1"/>
</dbReference>
<dbReference type="Proteomes" id="UP001430172">
    <property type="component" value="Unassembled WGS sequence"/>
</dbReference>
<feature type="domain" description="Flagellin C-terminal" evidence="6">
    <location>
        <begin position="190"/>
        <end position="274"/>
    </location>
</feature>
<gene>
    <name evidence="7" type="ORF">JQN70_13825</name>
</gene>
<name>A0ABS2CPW7_9MICO</name>
<feature type="domain" description="Flagellin N-terminal" evidence="5">
    <location>
        <begin position="5"/>
        <end position="141"/>
    </location>
</feature>
<keyword evidence="3 4" id="KW-0975">Bacterial flagellum</keyword>
<keyword evidence="4" id="KW-0964">Secreted</keyword>
<dbReference type="Pfam" id="PF00669">
    <property type="entry name" value="Flagellin_N"/>
    <property type="match status" value="1"/>
</dbReference>
<reference evidence="7" key="1">
    <citation type="submission" date="2021-02" db="EMBL/GenBank/DDBJ databases">
        <title>Phycicoccus sp. MQZ13P-5T, whole genome shotgun sequence.</title>
        <authorList>
            <person name="Tuo L."/>
        </authorList>
    </citation>
    <scope>NUCLEOTIDE SEQUENCE</scope>
    <source>
        <strain evidence="7">MQZ13P-5</strain>
    </source>
</reference>
<proteinExistence type="inferred from homology"/>
<keyword evidence="7" id="KW-0282">Flagellum</keyword>
<dbReference type="PRINTS" id="PR00207">
    <property type="entry name" value="FLAGELLIN"/>
</dbReference>
<dbReference type="InterPro" id="IPR001029">
    <property type="entry name" value="Flagellin_N"/>
</dbReference>
<organism evidence="7 8">
    <name type="scientific">Phycicoccus sonneratiae</name>
    <dbReference type="NCBI Taxonomy" id="2807628"/>
    <lineage>
        <taxon>Bacteria</taxon>
        <taxon>Bacillati</taxon>
        <taxon>Actinomycetota</taxon>
        <taxon>Actinomycetes</taxon>
        <taxon>Micrococcales</taxon>
        <taxon>Intrasporangiaceae</taxon>
        <taxon>Phycicoccus</taxon>
    </lineage>
</organism>